<name>Q6BYG8_DEBHA</name>
<dbReference type="OMA" id="RQYCLKH"/>
<dbReference type="VEuPathDB" id="FungiDB:DEHA2A09658g"/>
<dbReference type="InterPro" id="IPR057358">
    <property type="entry name" value="UBL_ZFAND1-like"/>
</dbReference>
<dbReference type="AlphaFoldDB" id="Q6BYG8"/>
<dbReference type="GeneID" id="2899543"/>
<dbReference type="Pfam" id="PF01428">
    <property type="entry name" value="zf-AN1"/>
    <property type="match status" value="1"/>
</dbReference>
<dbReference type="InParanoid" id="Q6BYG8"/>
<evidence type="ECO:0000259" key="5">
    <source>
        <dbReference type="PROSITE" id="PS51039"/>
    </source>
</evidence>
<reference evidence="6 7" key="1">
    <citation type="journal article" date="2004" name="Nature">
        <title>Genome evolution in yeasts.</title>
        <authorList>
            <consortium name="Genolevures"/>
            <person name="Dujon B."/>
            <person name="Sherman D."/>
            <person name="Fischer G."/>
            <person name="Durrens P."/>
            <person name="Casaregola S."/>
            <person name="Lafontaine I."/>
            <person name="de Montigny J."/>
            <person name="Marck C."/>
            <person name="Neuveglise C."/>
            <person name="Talla E."/>
            <person name="Goffard N."/>
            <person name="Frangeul L."/>
            <person name="Aigle M."/>
            <person name="Anthouard V."/>
            <person name="Babour A."/>
            <person name="Barbe V."/>
            <person name="Barnay S."/>
            <person name="Blanchin S."/>
            <person name="Beckerich J.M."/>
            <person name="Beyne E."/>
            <person name="Bleykasten C."/>
            <person name="Boisrame A."/>
            <person name="Boyer J."/>
            <person name="Cattolico L."/>
            <person name="Confanioleri F."/>
            <person name="de Daruvar A."/>
            <person name="Despons L."/>
            <person name="Fabre E."/>
            <person name="Fairhead C."/>
            <person name="Ferry-Dumazet H."/>
            <person name="Groppi A."/>
            <person name="Hantraye F."/>
            <person name="Hennequin C."/>
            <person name="Jauniaux N."/>
            <person name="Joyet P."/>
            <person name="Kachouri R."/>
            <person name="Kerrest A."/>
            <person name="Koszul R."/>
            <person name="Lemaire M."/>
            <person name="Lesur I."/>
            <person name="Ma L."/>
            <person name="Muller H."/>
            <person name="Nicaud J.M."/>
            <person name="Nikolski M."/>
            <person name="Oztas S."/>
            <person name="Ozier-Kalogeropoulos O."/>
            <person name="Pellenz S."/>
            <person name="Potier S."/>
            <person name="Richard G.F."/>
            <person name="Straub M.L."/>
            <person name="Suleau A."/>
            <person name="Swennene D."/>
            <person name="Tekaia F."/>
            <person name="Wesolowski-Louvel M."/>
            <person name="Westhof E."/>
            <person name="Wirth B."/>
            <person name="Zeniou-Meyer M."/>
            <person name="Zivanovic I."/>
            <person name="Bolotin-Fukuhara M."/>
            <person name="Thierry A."/>
            <person name="Bouchier C."/>
            <person name="Caudron B."/>
            <person name="Scarpelli C."/>
            <person name="Gaillardin C."/>
            <person name="Weissenbach J."/>
            <person name="Wincker P."/>
            <person name="Souciet J.L."/>
        </authorList>
    </citation>
    <scope>NUCLEOTIDE SEQUENCE [LARGE SCALE GENOMIC DNA]</scope>
    <source>
        <strain evidence="7">ATCC 36239 / CBS 767 / BCRC 21394 / JCM 1990 / NBRC 0083 / IGC 2968</strain>
    </source>
</reference>
<dbReference type="PROSITE" id="PS51039">
    <property type="entry name" value="ZF_AN1"/>
    <property type="match status" value="1"/>
</dbReference>
<dbReference type="SUPFAM" id="SSF118310">
    <property type="entry name" value="AN1-like Zinc finger"/>
    <property type="match status" value="1"/>
</dbReference>
<dbReference type="EMBL" id="CR382133">
    <property type="protein sequence ID" value="CAG84712.2"/>
    <property type="molecule type" value="Genomic_DNA"/>
</dbReference>
<sequence>MSQAGVNKNLFVNETKTHPDQGIMNIGKQCHKCQQVDFLPFHCEYCNFTYCSKHRNLESHQCPAKPQEKTRANQQYDATAASLFPDREKDKLKLENSINNATPKATNILGRNGAQGTVLAKFSKFLRLQKNKKKSDNKVMGIFKKKSVPQARSKVAEMAILRREAKGDTKVGDTDKIYLWCLYINPKQVSENAEEDIFSNIDVDMEKKAVWVSKQWSVGRALDSIADNLNIVNINNRTRESDERLCICKVNDDDSPAMVETADRCSKALKNADVIYLVRGSI</sequence>
<dbReference type="Proteomes" id="UP000000599">
    <property type="component" value="Chromosome A"/>
</dbReference>
<keyword evidence="3" id="KW-0862">Zinc</keyword>
<dbReference type="FunCoup" id="Q6BYG8">
    <property type="interactions" value="227"/>
</dbReference>
<protein>
    <submittedName>
        <fullName evidence="6">DEHA2A09658p</fullName>
    </submittedName>
</protein>
<dbReference type="PANTHER" id="PTHR14677">
    <property type="entry name" value="ARSENITE INDUCUBLE RNA ASSOCIATED PROTEIN AIP-1-RELATED"/>
    <property type="match status" value="1"/>
</dbReference>
<dbReference type="PANTHER" id="PTHR14677:SF40">
    <property type="entry name" value="CDC48-ASSOCIATED UBIQUITIN-LIKE_ZINC FINGER PROTEIN 1"/>
    <property type="match status" value="1"/>
</dbReference>
<evidence type="ECO:0000256" key="3">
    <source>
        <dbReference type="ARBA" id="ARBA00022833"/>
    </source>
</evidence>
<evidence type="ECO:0000256" key="2">
    <source>
        <dbReference type="ARBA" id="ARBA00022771"/>
    </source>
</evidence>
<evidence type="ECO:0000256" key="4">
    <source>
        <dbReference type="PROSITE-ProRule" id="PRU00449"/>
    </source>
</evidence>
<dbReference type="HOGENOM" id="CLU_052358_2_1_1"/>
<dbReference type="Pfam" id="PF25327">
    <property type="entry name" value="UBL_ZFAND1"/>
    <property type="match status" value="1"/>
</dbReference>
<dbReference type="Gene3D" id="4.10.1110.10">
    <property type="entry name" value="AN1-like Zinc finger"/>
    <property type="match status" value="1"/>
</dbReference>
<dbReference type="InterPro" id="IPR000058">
    <property type="entry name" value="Znf_AN1"/>
</dbReference>
<dbReference type="SMART" id="SM00154">
    <property type="entry name" value="ZnF_AN1"/>
    <property type="match status" value="1"/>
</dbReference>
<evidence type="ECO:0000313" key="6">
    <source>
        <dbReference type="EMBL" id="CAG84712.2"/>
    </source>
</evidence>
<evidence type="ECO:0000313" key="7">
    <source>
        <dbReference type="Proteomes" id="UP000000599"/>
    </source>
</evidence>
<keyword evidence="2 4" id="KW-0863">Zinc-finger</keyword>
<dbReference type="RefSeq" id="XP_456751.2">
    <property type="nucleotide sequence ID" value="XM_456751.1"/>
</dbReference>
<gene>
    <name evidence="6" type="ordered locus">DEHA2A09658g</name>
</gene>
<dbReference type="InterPro" id="IPR035896">
    <property type="entry name" value="AN1-like_Znf"/>
</dbReference>
<organism evidence="6 7">
    <name type="scientific">Debaryomyces hansenii (strain ATCC 36239 / CBS 767 / BCRC 21394 / JCM 1990 / NBRC 0083 / IGC 2968)</name>
    <name type="common">Yeast</name>
    <name type="synonym">Torulaspora hansenii</name>
    <dbReference type="NCBI Taxonomy" id="284592"/>
    <lineage>
        <taxon>Eukaryota</taxon>
        <taxon>Fungi</taxon>
        <taxon>Dikarya</taxon>
        <taxon>Ascomycota</taxon>
        <taxon>Saccharomycotina</taxon>
        <taxon>Pichiomycetes</taxon>
        <taxon>Debaryomycetaceae</taxon>
        <taxon>Debaryomyces</taxon>
    </lineage>
</organism>
<dbReference type="eggNOG" id="KOG3183">
    <property type="taxonomic scope" value="Eukaryota"/>
</dbReference>
<dbReference type="GO" id="GO:0005737">
    <property type="term" value="C:cytoplasm"/>
    <property type="evidence" value="ECO:0007669"/>
    <property type="project" value="TreeGrafter"/>
</dbReference>
<keyword evidence="7" id="KW-1185">Reference proteome</keyword>
<evidence type="ECO:0000256" key="1">
    <source>
        <dbReference type="ARBA" id="ARBA00022723"/>
    </source>
</evidence>
<proteinExistence type="predicted"/>
<dbReference type="KEGG" id="dha:DEHA2A09658g"/>
<accession>Q6BYG8</accession>
<feature type="domain" description="AN1-type" evidence="5">
    <location>
        <begin position="24"/>
        <end position="70"/>
    </location>
</feature>
<dbReference type="GO" id="GO:0008270">
    <property type="term" value="F:zinc ion binding"/>
    <property type="evidence" value="ECO:0007669"/>
    <property type="project" value="UniProtKB-KW"/>
</dbReference>
<dbReference type="OrthoDB" id="431929at2759"/>
<dbReference type="STRING" id="284592.Q6BYG8"/>
<keyword evidence="1" id="KW-0479">Metal-binding</keyword>